<dbReference type="AlphaFoldDB" id="A0A9X3DU52"/>
<gene>
    <name evidence="2" type="ORF">OSH00_10310</name>
</gene>
<evidence type="ECO:0000313" key="3">
    <source>
        <dbReference type="Proteomes" id="UP001146019"/>
    </source>
</evidence>
<evidence type="ECO:0000259" key="1">
    <source>
        <dbReference type="Pfam" id="PF09346"/>
    </source>
</evidence>
<evidence type="ECO:0000313" key="2">
    <source>
        <dbReference type="EMBL" id="MCX5468138.1"/>
    </source>
</evidence>
<comment type="caution">
    <text evidence="2">The sequence shown here is derived from an EMBL/GenBank/DDBJ whole genome shotgun (WGS) entry which is preliminary data.</text>
</comment>
<keyword evidence="3" id="KW-1185">Reference proteome</keyword>
<protein>
    <submittedName>
        <fullName evidence="2">SMI1/KNR4 family protein</fullName>
    </submittedName>
</protein>
<feature type="domain" description="Knr4/Smi1-like" evidence="1">
    <location>
        <begin position="4"/>
        <end position="57"/>
    </location>
</feature>
<name>A0A9X3DU52_9GAMM</name>
<sequence>MPNHRDWIQFAHDGGRTGLYMDLAPTGTSKSGQIIFIDHEYNVGILVANSLRDLLEQFCNDLQNDLYQLNEDALEDENEFLESNPSIDLVNWHMSERWARPDFE</sequence>
<dbReference type="Pfam" id="PF09346">
    <property type="entry name" value="SMI1_KNR4"/>
    <property type="match status" value="1"/>
</dbReference>
<organism evidence="2 3">
    <name type="scientific">Acinetobacter nematophilus</name>
    <dbReference type="NCBI Taxonomy" id="2994642"/>
    <lineage>
        <taxon>Bacteria</taxon>
        <taxon>Pseudomonadati</taxon>
        <taxon>Pseudomonadota</taxon>
        <taxon>Gammaproteobacteria</taxon>
        <taxon>Moraxellales</taxon>
        <taxon>Moraxellaceae</taxon>
        <taxon>Acinetobacter</taxon>
    </lineage>
</organism>
<dbReference type="InterPro" id="IPR018958">
    <property type="entry name" value="Knr4/Smi1-like_dom"/>
</dbReference>
<accession>A0A9X3DU52</accession>
<dbReference type="RefSeq" id="WP_266130359.1">
    <property type="nucleotide sequence ID" value="NZ_JAPKMY010000004.1"/>
</dbReference>
<proteinExistence type="predicted"/>
<dbReference type="EMBL" id="JAPKMY010000004">
    <property type="protein sequence ID" value="MCX5468138.1"/>
    <property type="molecule type" value="Genomic_DNA"/>
</dbReference>
<dbReference type="SUPFAM" id="SSF160631">
    <property type="entry name" value="SMI1/KNR4-like"/>
    <property type="match status" value="1"/>
</dbReference>
<reference evidence="2" key="1">
    <citation type="submission" date="2022-11" db="EMBL/GenBank/DDBJ databases">
        <title>Biodiversity and phylogenetic relationships of bacteria.</title>
        <authorList>
            <person name="Machado R.A.R."/>
            <person name="Bhat A."/>
            <person name="Loulou A."/>
            <person name="Kallel S."/>
        </authorList>
    </citation>
    <scope>NUCLEOTIDE SEQUENCE</scope>
    <source>
        <strain evidence="2">A-IN1</strain>
    </source>
</reference>
<dbReference type="Proteomes" id="UP001146019">
    <property type="component" value="Unassembled WGS sequence"/>
</dbReference>
<dbReference type="InterPro" id="IPR037883">
    <property type="entry name" value="Knr4/Smi1-like_sf"/>
</dbReference>